<dbReference type="PIR" id="A40655">
    <property type="entry name" value="A40655"/>
</dbReference>
<feature type="domain" description="Initiator Rep protein WH1" evidence="2">
    <location>
        <begin position="12"/>
        <end position="151"/>
    </location>
</feature>
<dbReference type="EMBL" id="L05338">
    <property type="protein sequence ID" value="AAA71901.1"/>
    <property type="molecule type" value="Genomic_DNA"/>
</dbReference>
<reference evidence="3" key="1">
    <citation type="journal article" date="1993" name="J. Bacteriol.">
        <title>Characterization of a small plasmid from Desulfovibrio desulfuricans and its use for shuttle vector construction.</title>
        <authorList>
            <person name="Wall J.D."/>
            <person name="Rapp-Giles B.J."/>
            <person name="Rousset M."/>
        </authorList>
    </citation>
    <scope>NUCLEOTIDE SEQUENCE</scope>
    <source>
        <strain evidence="3">G100A</strain>
    </source>
</reference>
<dbReference type="SUPFAM" id="SSF46785">
    <property type="entry name" value="Winged helix' DNA-binding domain"/>
    <property type="match status" value="1"/>
</dbReference>
<dbReference type="GO" id="GO:0006270">
    <property type="term" value="P:DNA replication initiation"/>
    <property type="evidence" value="ECO:0007669"/>
    <property type="project" value="InterPro"/>
</dbReference>
<dbReference type="Pfam" id="PF01051">
    <property type="entry name" value="Rep3_N"/>
    <property type="match status" value="1"/>
</dbReference>
<dbReference type="Gene3D" id="1.10.10.10">
    <property type="entry name" value="Winged helix-like DNA-binding domain superfamily/Winged helix DNA-binding domain"/>
    <property type="match status" value="1"/>
</dbReference>
<name>Q06362_DESDE</name>
<comment type="similarity">
    <text evidence="1">Belongs to the initiator RepB protein family.</text>
</comment>
<evidence type="ECO:0000256" key="1">
    <source>
        <dbReference type="ARBA" id="ARBA00038283"/>
    </source>
</evidence>
<dbReference type="InterPro" id="IPR036390">
    <property type="entry name" value="WH_DNA-bd_sf"/>
</dbReference>
<evidence type="ECO:0000313" key="3">
    <source>
        <dbReference type="EMBL" id="AAA71901.1"/>
    </source>
</evidence>
<evidence type="ECO:0000259" key="2">
    <source>
        <dbReference type="Pfam" id="PF01051"/>
    </source>
</evidence>
<dbReference type="AlphaFoldDB" id="Q06362"/>
<dbReference type="InterPro" id="IPR000525">
    <property type="entry name" value="Initiator_Rep_WH1"/>
</dbReference>
<dbReference type="InterPro" id="IPR036388">
    <property type="entry name" value="WH-like_DNA-bd_sf"/>
</dbReference>
<accession>Q06362</accession>
<organism evidence="3">
    <name type="scientific">Desulfovibrio desulfuricans</name>
    <dbReference type="NCBI Taxonomy" id="876"/>
    <lineage>
        <taxon>Bacteria</taxon>
        <taxon>Pseudomonadati</taxon>
        <taxon>Thermodesulfobacteriota</taxon>
        <taxon>Desulfovibrionia</taxon>
        <taxon>Desulfovibrionales</taxon>
        <taxon>Desulfovibrionaceae</taxon>
        <taxon>Desulfovibrio</taxon>
    </lineage>
</organism>
<dbReference type="GO" id="GO:0003887">
    <property type="term" value="F:DNA-directed DNA polymerase activity"/>
    <property type="evidence" value="ECO:0007669"/>
    <property type="project" value="InterPro"/>
</dbReference>
<proteinExistence type="inferred from homology"/>
<protein>
    <submittedName>
        <fullName evidence="3">ORF195</fullName>
    </submittedName>
</protein>
<sequence length="195" mass="22769">MVDRQLTLPGEIVKKSNALARAKWSPKSVWEPRMVALVASMVRQDDADFQEYRFPVSTLCDEQELSGKRYKDIKAAVENVMKAYVMIEEGKNYVAYSIFSKCGYENGVMVAAFHPDLKPHFLGLQKQFTRYSLMEFLVLPSTYSQRVFEVLRSWDDKPEVTIHLLIFMKWWVRLLLCGRSTPTFAVRFLRRPTRT</sequence>